<keyword evidence="6" id="KW-0238">DNA-binding</keyword>
<evidence type="ECO:0000256" key="7">
    <source>
        <dbReference type="ARBA" id="ARBA00023239"/>
    </source>
</evidence>
<proteinExistence type="inferred from homology"/>
<evidence type="ECO:0000256" key="5">
    <source>
        <dbReference type="ARBA" id="ARBA00023124"/>
    </source>
</evidence>
<dbReference type="Gene3D" id="3.90.1680.10">
    <property type="entry name" value="SOS response associated peptidase-like"/>
    <property type="match status" value="1"/>
</dbReference>
<accession>A0AAE9Y369</accession>
<evidence type="ECO:0000256" key="4">
    <source>
        <dbReference type="ARBA" id="ARBA00022801"/>
    </source>
</evidence>
<dbReference type="RefSeq" id="WP_272734569.1">
    <property type="nucleotide sequence ID" value="NZ_CP116942.1"/>
</dbReference>
<dbReference type="Proteomes" id="UP001216390">
    <property type="component" value="Chromosome"/>
</dbReference>
<dbReference type="GO" id="GO:0106300">
    <property type="term" value="P:protein-DNA covalent cross-linking repair"/>
    <property type="evidence" value="ECO:0007669"/>
    <property type="project" value="InterPro"/>
</dbReference>
<dbReference type="SUPFAM" id="SSF143081">
    <property type="entry name" value="BB1717-like"/>
    <property type="match status" value="1"/>
</dbReference>
<name>A0AAE9Y369_9ACTN</name>
<dbReference type="AlphaFoldDB" id="A0AAE9Y369"/>
<evidence type="ECO:0000256" key="6">
    <source>
        <dbReference type="ARBA" id="ARBA00023125"/>
    </source>
</evidence>
<dbReference type="GO" id="GO:0006508">
    <property type="term" value="P:proteolysis"/>
    <property type="evidence" value="ECO:0007669"/>
    <property type="project" value="UniProtKB-KW"/>
</dbReference>
<feature type="region of interest" description="Disordered" evidence="9">
    <location>
        <begin position="212"/>
        <end position="249"/>
    </location>
</feature>
<dbReference type="EC" id="3.4.-.-" evidence="8"/>
<gene>
    <name evidence="10" type="ORF">PO878_11090</name>
</gene>
<dbReference type="InterPro" id="IPR036590">
    <property type="entry name" value="SRAP-like"/>
</dbReference>
<dbReference type="EMBL" id="CP116942">
    <property type="protein sequence ID" value="WCO65044.1"/>
    <property type="molecule type" value="Genomic_DNA"/>
</dbReference>
<dbReference type="GO" id="GO:0008233">
    <property type="term" value="F:peptidase activity"/>
    <property type="evidence" value="ECO:0007669"/>
    <property type="project" value="UniProtKB-KW"/>
</dbReference>
<evidence type="ECO:0000256" key="3">
    <source>
        <dbReference type="ARBA" id="ARBA00022763"/>
    </source>
</evidence>
<evidence type="ECO:0000256" key="1">
    <source>
        <dbReference type="ARBA" id="ARBA00008136"/>
    </source>
</evidence>
<dbReference type="Pfam" id="PF02586">
    <property type="entry name" value="SRAP"/>
    <property type="match status" value="1"/>
</dbReference>
<evidence type="ECO:0000313" key="10">
    <source>
        <dbReference type="EMBL" id="WCO65044.1"/>
    </source>
</evidence>
<keyword evidence="3" id="KW-0227">DNA damage</keyword>
<dbReference type="PANTHER" id="PTHR13604:SF0">
    <property type="entry name" value="ABASIC SITE PROCESSING PROTEIN HMCES"/>
    <property type="match status" value="1"/>
</dbReference>
<organism evidence="10 11">
    <name type="scientific">Iamia majanohamensis</name>
    <dbReference type="NCBI Taxonomy" id="467976"/>
    <lineage>
        <taxon>Bacteria</taxon>
        <taxon>Bacillati</taxon>
        <taxon>Actinomycetota</taxon>
        <taxon>Acidimicrobiia</taxon>
        <taxon>Acidimicrobiales</taxon>
        <taxon>Iamiaceae</taxon>
        <taxon>Iamia</taxon>
    </lineage>
</organism>
<dbReference type="KEGG" id="ima:PO878_11090"/>
<evidence type="ECO:0000256" key="9">
    <source>
        <dbReference type="SAM" id="MobiDB-lite"/>
    </source>
</evidence>
<keyword evidence="2 8" id="KW-0645">Protease</keyword>
<keyword evidence="4 8" id="KW-0378">Hydrolase</keyword>
<keyword evidence="11" id="KW-1185">Reference proteome</keyword>
<dbReference type="GO" id="GO:0003697">
    <property type="term" value="F:single-stranded DNA binding"/>
    <property type="evidence" value="ECO:0007669"/>
    <property type="project" value="InterPro"/>
</dbReference>
<evidence type="ECO:0000256" key="2">
    <source>
        <dbReference type="ARBA" id="ARBA00022670"/>
    </source>
</evidence>
<dbReference type="GO" id="GO:0016829">
    <property type="term" value="F:lyase activity"/>
    <property type="evidence" value="ECO:0007669"/>
    <property type="project" value="UniProtKB-KW"/>
</dbReference>
<sequence>MCGRFVSTSSAADLADWFATTPPPDVDLGERWNVAPTDDVWAVRAEGGERRLEAFHWGLVPWWAEDPKVGSRMMNARAETVATKGAFKAAFAARRVLVPADGFYEWGPARASGGRKQAWYVHSPDGGPYAFAGLWESWRDRRTGDAGADGDRLRSTTIITTQANDPMAEVHERMPVILPRTAWDEWLDPDHDDTEALTRLLVPAPAEVTSLRPVGPEVGNVRNDGPGLVERVEPGAGADGTAPLPGLAP</sequence>
<dbReference type="PANTHER" id="PTHR13604">
    <property type="entry name" value="DC12-RELATED"/>
    <property type="match status" value="1"/>
</dbReference>
<evidence type="ECO:0000256" key="8">
    <source>
        <dbReference type="RuleBase" id="RU364100"/>
    </source>
</evidence>
<protein>
    <recommendedName>
        <fullName evidence="8">Abasic site processing protein</fullName>
        <ecNumber evidence="8">3.4.-.-</ecNumber>
    </recommendedName>
</protein>
<dbReference type="InterPro" id="IPR003738">
    <property type="entry name" value="SRAP"/>
</dbReference>
<keyword evidence="5" id="KW-0190">Covalent protein-DNA linkage</keyword>
<evidence type="ECO:0000313" key="11">
    <source>
        <dbReference type="Proteomes" id="UP001216390"/>
    </source>
</evidence>
<comment type="similarity">
    <text evidence="1 8">Belongs to the SOS response-associated peptidase family.</text>
</comment>
<keyword evidence="7" id="KW-0456">Lyase</keyword>
<reference evidence="10" key="1">
    <citation type="submission" date="2023-01" db="EMBL/GenBank/DDBJ databases">
        <title>The diversity of Class Acidimicrobiia in South China Sea sediment environments and the proposal of Iamia marina sp. nov., a novel species of the genus Iamia.</title>
        <authorList>
            <person name="He Y."/>
            <person name="Tian X."/>
        </authorList>
    </citation>
    <scope>NUCLEOTIDE SEQUENCE</scope>
    <source>
        <strain evidence="10">DSM 19957</strain>
    </source>
</reference>